<dbReference type="InterPro" id="IPR019999">
    <property type="entry name" value="Anth_synth_I-like"/>
</dbReference>
<dbReference type="PANTHER" id="PTHR11236">
    <property type="entry name" value="AMINOBENZOATE/ANTHRANILATE SYNTHASE"/>
    <property type="match status" value="1"/>
</dbReference>
<proteinExistence type="predicted"/>
<comment type="caution">
    <text evidence="2">The sequence shown here is derived from an EMBL/GenBank/DDBJ whole genome shotgun (WGS) entry which is preliminary data.</text>
</comment>
<protein>
    <submittedName>
        <fullName evidence="2">Aminodeoxychorismate synthase component I</fullName>
        <ecNumber evidence="2">2.6.1.85</ecNumber>
    </submittedName>
</protein>
<dbReference type="GO" id="GO:0046820">
    <property type="term" value="F:4-amino-4-deoxychorismate synthase activity"/>
    <property type="evidence" value="ECO:0007669"/>
    <property type="project" value="UniProtKB-EC"/>
</dbReference>
<dbReference type="NCBIfam" id="TIGR00553">
    <property type="entry name" value="pabB"/>
    <property type="match status" value="1"/>
</dbReference>
<gene>
    <name evidence="2" type="ORF">F4V91_16685</name>
</gene>
<keyword evidence="2" id="KW-0032">Aminotransferase</keyword>
<dbReference type="GO" id="GO:0000162">
    <property type="term" value="P:L-tryptophan biosynthetic process"/>
    <property type="evidence" value="ECO:0007669"/>
    <property type="project" value="TreeGrafter"/>
</dbReference>
<keyword evidence="2" id="KW-0808">Transferase</keyword>
<dbReference type="RefSeq" id="WP_151044010.1">
    <property type="nucleotide sequence ID" value="NZ_VZUL01000002.1"/>
</dbReference>
<accession>A0A6A1TTT9</accession>
<dbReference type="Proteomes" id="UP000386575">
    <property type="component" value="Unassembled WGS sequence"/>
</dbReference>
<dbReference type="InterPro" id="IPR005801">
    <property type="entry name" value="ADC_synthase"/>
</dbReference>
<dbReference type="EC" id="2.6.1.85" evidence="2"/>
<sequence length="391" mass="43443">MNEKAPFALFRDDPAGRSLVFDRPKEIVTARTAAEVLPALRRLEDARLAGQWLAGYVSYETGYVFEEKLRPLIVDNRRTPLIAMGIFDQPAGNEHPLAGPPATIVDDGSSQGSFLSELRAGWDFATYRERFDRLHQHLRNGDCYQANLTMPVAARWHGDPLSAFWSLVARQPVRYGAFVDLGGPVILSRSPELFFSVDADRFIETHPMKGTAPRGATVEEDEAIIAEMLADEKTLAENRMIVDLLRNDISVISEVGTLSVPRLFDIETYPTVHQMVSHVRAKLLPEIGFPGILAALFPCGSITGAPKMWAMRILADLEREPRDVYCGAIGWCDPAGPMRFSVAIRTITLFNDEKAVFNVGGGIVFDSKAEAEYDECLLKARFAVGDQWISR</sequence>
<evidence type="ECO:0000313" key="3">
    <source>
        <dbReference type="Proteomes" id="UP000386575"/>
    </source>
</evidence>
<reference evidence="2 3" key="1">
    <citation type="submission" date="2019-09" db="EMBL/GenBank/DDBJ databases">
        <title>Genome sequencing of Ng87 strain.</title>
        <authorList>
            <person name="Karasev E.S."/>
            <person name="Andronov E."/>
        </authorList>
    </citation>
    <scope>NUCLEOTIDE SEQUENCE [LARGE SCALE GENOMIC DNA]</scope>
    <source>
        <strain evidence="2 3">Ng87</strain>
    </source>
</reference>
<organism evidence="2 3">
    <name type="scientific">Neorhizobium galegae</name>
    <name type="common">Rhizobium galegae</name>
    <dbReference type="NCBI Taxonomy" id="399"/>
    <lineage>
        <taxon>Bacteria</taxon>
        <taxon>Pseudomonadati</taxon>
        <taxon>Pseudomonadota</taxon>
        <taxon>Alphaproteobacteria</taxon>
        <taxon>Hyphomicrobiales</taxon>
        <taxon>Rhizobiaceae</taxon>
        <taxon>Rhizobium/Agrobacterium group</taxon>
        <taxon>Neorhizobium</taxon>
    </lineage>
</organism>
<evidence type="ECO:0000313" key="2">
    <source>
        <dbReference type="EMBL" id="KAB1087919.1"/>
    </source>
</evidence>
<dbReference type="GO" id="GO:0009396">
    <property type="term" value="P:folic acid-containing compound biosynthetic process"/>
    <property type="evidence" value="ECO:0007669"/>
    <property type="project" value="InterPro"/>
</dbReference>
<dbReference type="PRINTS" id="PR00095">
    <property type="entry name" value="ANTSNTHASEI"/>
</dbReference>
<dbReference type="AlphaFoldDB" id="A0A6A1TTT9"/>
<feature type="domain" description="Chorismate-utilising enzyme C-terminal" evidence="1">
    <location>
        <begin position="125"/>
        <end position="379"/>
    </location>
</feature>
<dbReference type="NCBIfam" id="NF005698">
    <property type="entry name" value="PRK07508.1"/>
    <property type="match status" value="1"/>
</dbReference>
<dbReference type="InterPro" id="IPR005802">
    <property type="entry name" value="ADC_synth_comp_1"/>
</dbReference>
<dbReference type="EMBL" id="VZUL01000002">
    <property type="protein sequence ID" value="KAB1087919.1"/>
    <property type="molecule type" value="Genomic_DNA"/>
</dbReference>
<evidence type="ECO:0000259" key="1">
    <source>
        <dbReference type="Pfam" id="PF00425"/>
    </source>
</evidence>
<dbReference type="InterPro" id="IPR015890">
    <property type="entry name" value="Chorismate_C"/>
</dbReference>
<dbReference type="Pfam" id="PF00425">
    <property type="entry name" value="Chorismate_bind"/>
    <property type="match status" value="1"/>
</dbReference>
<dbReference type="Gene3D" id="3.60.120.10">
    <property type="entry name" value="Anthranilate synthase"/>
    <property type="match status" value="1"/>
</dbReference>
<dbReference type="SUPFAM" id="SSF56322">
    <property type="entry name" value="ADC synthase"/>
    <property type="match status" value="1"/>
</dbReference>
<dbReference type="PANTHER" id="PTHR11236:SF50">
    <property type="entry name" value="AMINODEOXYCHORISMATE SYNTHASE COMPONENT 1"/>
    <property type="match status" value="1"/>
</dbReference>
<name>A0A6A1TTT9_NEOGA</name>